<accession>A0A6P8C2W0</accession>
<evidence type="ECO:0000313" key="3">
    <source>
        <dbReference type="Proteomes" id="UP000515151"/>
    </source>
</evidence>
<protein>
    <submittedName>
        <fullName evidence="4">Uncharacterized protein LOC116192456</fullName>
    </submittedName>
</protein>
<feature type="compositionally biased region" description="Basic and acidic residues" evidence="1">
    <location>
        <begin position="85"/>
        <end position="97"/>
    </location>
</feature>
<name>A0A6P8C2W0_PUNGR</name>
<dbReference type="AlphaFoldDB" id="A0A6P8C2W0"/>
<dbReference type="Proteomes" id="UP000515151">
    <property type="component" value="Chromosome 1"/>
</dbReference>
<dbReference type="PANTHER" id="PTHR33564:SF15">
    <property type="entry name" value="PROTEIN, PUTATIVE-RELATED"/>
    <property type="match status" value="1"/>
</dbReference>
<feature type="compositionally biased region" description="Basic residues" evidence="1">
    <location>
        <begin position="52"/>
        <end position="62"/>
    </location>
</feature>
<feature type="compositionally biased region" description="Basic and acidic residues" evidence="1">
    <location>
        <begin position="63"/>
        <end position="77"/>
    </location>
</feature>
<dbReference type="RefSeq" id="XP_031376874.1">
    <property type="nucleotide sequence ID" value="XM_031521014.1"/>
</dbReference>
<dbReference type="OrthoDB" id="695890at2759"/>
<keyword evidence="3" id="KW-1185">Reference proteome</keyword>
<proteinExistence type="predicted"/>
<gene>
    <name evidence="4" type="primary">LOC116192456</name>
</gene>
<evidence type="ECO:0000256" key="2">
    <source>
        <dbReference type="SAM" id="Phobius"/>
    </source>
</evidence>
<keyword evidence="2" id="KW-0812">Transmembrane</keyword>
<feature type="transmembrane region" description="Helical" evidence="2">
    <location>
        <begin position="6"/>
        <end position="29"/>
    </location>
</feature>
<reference evidence="4" key="2">
    <citation type="submission" date="2025-08" db="UniProtKB">
        <authorList>
            <consortium name="RefSeq"/>
        </authorList>
    </citation>
    <scope>IDENTIFICATION</scope>
    <source>
        <tissue evidence="4">Leaf</tissue>
    </source>
</reference>
<dbReference type="GeneID" id="116192456"/>
<organism evidence="3 4">
    <name type="scientific">Punica granatum</name>
    <name type="common">Pomegranate</name>
    <dbReference type="NCBI Taxonomy" id="22663"/>
    <lineage>
        <taxon>Eukaryota</taxon>
        <taxon>Viridiplantae</taxon>
        <taxon>Streptophyta</taxon>
        <taxon>Embryophyta</taxon>
        <taxon>Tracheophyta</taxon>
        <taxon>Spermatophyta</taxon>
        <taxon>Magnoliopsida</taxon>
        <taxon>eudicotyledons</taxon>
        <taxon>Gunneridae</taxon>
        <taxon>Pentapetalae</taxon>
        <taxon>rosids</taxon>
        <taxon>malvids</taxon>
        <taxon>Myrtales</taxon>
        <taxon>Lythraceae</taxon>
        <taxon>Punica</taxon>
    </lineage>
</organism>
<sequence length="128" mass="14558">MSSSMLGSQSLVLATTAMVVSSTVLFLTFSRHKSDPAERPLRSCLCSDRNKLGQKKKKNKRVKFAESVKEPRTNGKEFRRRQRRDSRPVEKSCRECEISSSRAPGMPANRAALYSGILRDRAQRMECY</sequence>
<keyword evidence="2" id="KW-0472">Membrane</keyword>
<feature type="region of interest" description="Disordered" evidence="1">
    <location>
        <begin position="52"/>
        <end position="103"/>
    </location>
</feature>
<dbReference type="PANTHER" id="PTHR33564">
    <property type="entry name" value="TRANSMEMBRANE PROTEIN"/>
    <property type="match status" value="1"/>
</dbReference>
<evidence type="ECO:0000313" key="4">
    <source>
        <dbReference type="RefSeq" id="XP_031376874.1"/>
    </source>
</evidence>
<keyword evidence="2" id="KW-1133">Transmembrane helix</keyword>
<evidence type="ECO:0000256" key="1">
    <source>
        <dbReference type="SAM" id="MobiDB-lite"/>
    </source>
</evidence>
<reference evidence="3" key="1">
    <citation type="journal article" date="2020" name="Plant Biotechnol. J.">
        <title>The pomegranate (Punica granatum L.) draft genome dissects genetic divergence between soft- and hard-seeded cultivars.</title>
        <authorList>
            <person name="Luo X."/>
            <person name="Li H."/>
            <person name="Wu Z."/>
            <person name="Yao W."/>
            <person name="Zhao P."/>
            <person name="Cao D."/>
            <person name="Yu H."/>
            <person name="Li K."/>
            <person name="Poudel K."/>
            <person name="Zhao D."/>
            <person name="Zhang F."/>
            <person name="Xia X."/>
            <person name="Chen L."/>
            <person name="Wang Q."/>
            <person name="Jing D."/>
            <person name="Cao S."/>
        </authorList>
    </citation>
    <scope>NUCLEOTIDE SEQUENCE [LARGE SCALE GENOMIC DNA]</scope>
    <source>
        <strain evidence="3">cv. Tunisia</strain>
    </source>
</reference>